<dbReference type="PRINTS" id="PR00507">
    <property type="entry name" value="N12N6MTFRASE"/>
</dbReference>
<dbReference type="EMBL" id="BBPA01000039">
    <property type="protein sequence ID" value="GAL93415.1"/>
    <property type="molecule type" value="Genomic_DNA"/>
</dbReference>
<dbReference type="InterPro" id="IPR003356">
    <property type="entry name" value="DNA_methylase_A-5"/>
</dbReference>
<dbReference type="REBASE" id="110256">
    <property type="entry name" value="M.Mae44ORF2102P"/>
</dbReference>
<dbReference type="GO" id="GO:0008170">
    <property type="term" value="F:N-methyltransferase activity"/>
    <property type="evidence" value="ECO:0007669"/>
    <property type="project" value="InterPro"/>
</dbReference>
<dbReference type="Gene3D" id="3.90.1570.30">
    <property type="match status" value="1"/>
</dbReference>
<dbReference type="PANTHER" id="PTHR42998:SF1">
    <property type="entry name" value="TYPE I RESTRICTION ENZYME HINDI METHYLASE SUBUNIT"/>
    <property type="match status" value="1"/>
</dbReference>
<dbReference type="GO" id="GO:0009007">
    <property type="term" value="F:site-specific DNA-methyltransferase (adenine-specific) activity"/>
    <property type="evidence" value="ECO:0007669"/>
    <property type="project" value="UniProtKB-EC"/>
</dbReference>
<dbReference type="GO" id="GO:0032259">
    <property type="term" value="P:methylation"/>
    <property type="evidence" value="ECO:0007669"/>
    <property type="project" value="UniProtKB-KW"/>
</dbReference>
<proteinExistence type="predicted"/>
<dbReference type="Proteomes" id="UP000030321">
    <property type="component" value="Unassembled WGS sequence"/>
</dbReference>
<dbReference type="PANTHER" id="PTHR42998">
    <property type="entry name" value="TYPE I RESTRICTION ENZYME HINDVIIP M PROTEIN-RELATED"/>
    <property type="match status" value="1"/>
</dbReference>
<gene>
    <name evidence="4" type="ORF">N44_02102</name>
</gene>
<dbReference type="InterPro" id="IPR052916">
    <property type="entry name" value="Type-I_RE_MTase_Subunit"/>
</dbReference>
<keyword evidence="4" id="KW-0808">Transferase</keyword>
<accession>A0A0A1VUP9</accession>
<feature type="domain" description="Type I restriction enzyme R protein N-terminal" evidence="3">
    <location>
        <begin position="33"/>
        <end position="122"/>
    </location>
</feature>
<protein>
    <submittedName>
        <fullName evidence="4">Type I restriction-modification system, DNA-methyltransferase subunit M</fullName>
        <ecNumber evidence="4">2.1.1.72</ecNumber>
    </submittedName>
</protein>
<dbReference type="EC" id="2.1.1.72" evidence="4"/>
<evidence type="ECO:0000313" key="5">
    <source>
        <dbReference type="Proteomes" id="UP000030321"/>
    </source>
</evidence>
<name>A0A0A1VUP9_MICAE</name>
<dbReference type="SUPFAM" id="SSF53335">
    <property type="entry name" value="S-adenosyl-L-methionine-dependent methyltransferases"/>
    <property type="match status" value="1"/>
</dbReference>
<dbReference type="Pfam" id="PF13588">
    <property type="entry name" value="HSDR_N_2"/>
    <property type="match status" value="1"/>
</dbReference>
<reference evidence="5" key="1">
    <citation type="journal article" date="2015" name="Genome">
        <title>Whole Genome Sequence of the Non-Microcystin-Producing Microcystis aeruginosa Strain NIES-44.</title>
        <authorList>
            <person name="Okano K."/>
            <person name="Miyata N."/>
            <person name="Ozaki Y."/>
        </authorList>
    </citation>
    <scope>NUCLEOTIDE SEQUENCE [LARGE SCALE GENOMIC DNA]</scope>
    <source>
        <strain evidence="5">NIES-44</strain>
    </source>
</reference>
<evidence type="ECO:0000259" key="2">
    <source>
        <dbReference type="Pfam" id="PF02384"/>
    </source>
</evidence>
<organism evidence="4 5">
    <name type="scientific">Microcystis aeruginosa NIES-44</name>
    <dbReference type="NCBI Taxonomy" id="449439"/>
    <lineage>
        <taxon>Bacteria</taxon>
        <taxon>Bacillati</taxon>
        <taxon>Cyanobacteriota</taxon>
        <taxon>Cyanophyceae</taxon>
        <taxon>Oscillatoriophycideae</taxon>
        <taxon>Chroococcales</taxon>
        <taxon>Microcystaceae</taxon>
        <taxon>Microcystis</taxon>
    </lineage>
</organism>
<keyword evidence="4" id="KW-0489">Methyltransferase</keyword>
<dbReference type="InterPro" id="IPR029464">
    <property type="entry name" value="HSDR_N"/>
</dbReference>
<evidence type="ECO:0000259" key="3">
    <source>
        <dbReference type="Pfam" id="PF13588"/>
    </source>
</evidence>
<dbReference type="GO" id="GO:0009307">
    <property type="term" value="P:DNA restriction-modification system"/>
    <property type="evidence" value="ECO:0007669"/>
    <property type="project" value="UniProtKB-KW"/>
</dbReference>
<dbReference type="InterPro" id="IPR002052">
    <property type="entry name" value="DNA_methylase_N6_adenine_CS"/>
</dbReference>
<comment type="caution">
    <text evidence="4">The sequence shown here is derived from an EMBL/GenBank/DDBJ whole genome shotgun (WGS) entry which is preliminary data.</text>
</comment>
<dbReference type="Gene3D" id="3.40.50.150">
    <property type="entry name" value="Vaccinia Virus protein VP39"/>
    <property type="match status" value="1"/>
</dbReference>
<keyword evidence="1" id="KW-0680">Restriction system</keyword>
<dbReference type="PROSITE" id="PS00092">
    <property type="entry name" value="N6_MTASE"/>
    <property type="match status" value="1"/>
</dbReference>
<evidence type="ECO:0000313" key="4">
    <source>
        <dbReference type="EMBL" id="GAL93415.1"/>
    </source>
</evidence>
<dbReference type="RefSeq" id="WP_045359177.1">
    <property type="nucleotide sequence ID" value="NZ_BBPA01000039.1"/>
</dbReference>
<dbReference type="InterPro" id="IPR029063">
    <property type="entry name" value="SAM-dependent_MTases_sf"/>
</dbReference>
<dbReference type="GO" id="GO:0003677">
    <property type="term" value="F:DNA binding"/>
    <property type="evidence" value="ECO:0007669"/>
    <property type="project" value="InterPro"/>
</dbReference>
<feature type="domain" description="DNA methylase adenine-specific" evidence="2">
    <location>
        <begin position="286"/>
        <end position="554"/>
    </location>
</feature>
<dbReference type="AlphaFoldDB" id="A0A0A1VUP9"/>
<dbReference type="Pfam" id="PF02384">
    <property type="entry name" value="N6_Mtase"/>
    <property type="match status" value="1"/>
</dbReference>
<dbReference type="CDD" id="cd02440">
    <property type="entry name" value="AdoMet_MTases"/>
    <property type="match status" value="1"/>
</dbReference>
<evidence type="ECO:0000256" key="1">
    <source>
        <dbReference type="ARBA" id="ARBA00022747"/>
    </source>
</evidence>
<sequence>MPLNKQAILDDIFRKAPPLNSEDDCAENVVIPFIMRLGYDRNQIRRKVSITGTSGHRFRKQADIVVYIGERPALVVETKRIQHRLSEEDVNQALSYAQLLEPSTPIAVLTNGRDWEIYYLDRDDIGGLESVPEPQELESTILTVSSNVVQLEKRRAAERLLVTIENKGDLEIAFRECRKELAKEGLIAESAFDELTKILTCKFNEEKRDAEGLAPNRFTSSWLLGSGPLAALQQMFTDAKQTFNVFPTGTQIQIRSNETVEKIVRALEPFGLYGFKTPLGLAGAGGDVVGSVYEAFLTGTLRGDLGQYLTPRQLVEFMVEIADIKIGEKVLDLSCGSGGFLIRAFINVRKKIRFLDSSQDEKDHLVSNLVTNNLWGIEINPRLATLCRINMILHGDGYEHIYTGDSIREDVFENTDGRRTDFLNIEQNNAAMFDVILINPPFNIPYEDSATLNRYYLGRGKAAQGSDYLVLERAIRLLKPETGRLLVILPHGVASGVSETEVRNFVKSRTHIHGCISLPVGSFKPFGGSNARTCVLYLKKTTGDNKKRFLAQAEHVGYDITSKYYRETDLNDLPVIAEAYHGVKLKLQ</sequence>